<dbReference type="AlphaFoldDB" id="A0A3B1C8V0"/>
<feature type="coiled-coil region" evidence="1">
    <location>
        <begin position="32"/>
        <end position="92"/>
    </location>
</feature>
<dbReference type="EMBL" id="UOGE01000063">
    <property type="protein sequence ID" value="VAX21093.1"/>
    <property type="molecule type" value="Genomic_DNA"/>
</dbReference>
<feature type="transmembrane region" description="Helical" evidence="2">
    <location>
        <begin position="12"/>
        <end position="28"/>
    </location>
</feature>
<reference evidence="3" key="1">
    <citation type="submission" date="2018-06" db="EMBL/GenBank/DDBJ databases">
        <authorList>
            <person name="Zhirakovskaya E."/>
        </authorList>
    </citation>
    <scope>NUCLEOTIDE SEQUENCE</scope>
</reference>
<name>A0A3B1C8V0_9ZZZZ</name>
<evidence type="ECO:0000256" key="1">
    <source>
        <dbReference type="SAM" id="Coils"/>
    </source>
</evidence>
<organism evidence="3">
    <name type="scientific">hydrothermal vent metagenome</name>
    <dbReference type="NCBI Taxonomy" id="652676"/>
    <lineage>
        <taxon>unclassified sequences</taxon>
        <taxon>metagenomes</taxon>
        <taxon>ecological metagenomes</taxon>
    </lineage>
</organism>
<evidence type="ECO:0000256" key="2">
    <source>
        <dbReference type="SAM" id="Phobius"/>
    </source>
</evidence>
<gene>
    <name evidence="3" type="ORF">MNBD_NITROSPINAE02-499</name>
</gene>
<keyword evidence="2" id="KW-0812">Transmembrane</keyword>
<evidence type="ECO:0000313" key="3">
    <source>
        <dbReference type="EMBL" id="VAX21093.1"/>
    </source>
</evidence>
<keyword evidence="2" id="KW-1133">Transmembrane helix</keyword>
<protein>
    <submittedName>
        <fullName evidence="3">Uncharacterized protein</fullName>
    </submittedName>
</protein>
<keyword evidence="2" id="KW-0472">Membrane</keyword>
<sequence>MNAAETMDDPKILLAIVGIAWTAFLALAKKGISQVEGKIDENARKVSQLQSEMATMIGDTKYRIERNFRDLVEESREDIKELSSRLDKVANERQGEIGALKIEQTERLDEVRRRTVSRDEFRLLAMNLHTMMESIQHHIIQTGAKK</sequence>
<keyword evidence="1" id="KW-0175">Coiled coil</keyword>
<proteinExistence type="predicted"/>
<accession>A0A3B1C8V0</accession>